<dbReference type="Pfam" id="PF00027">
    <property type="entry name" value="cNMP_binding"/>
    <property type="match status" value="1"/>
</dbReference>
<name>A0ABY5GDA6_9GAMM</name>
<dbReference type="InterPro" id="IPR014710">
    <property type="entry name" value="RmlC-like_jellyroll"/>
</dbReference>
<dbReference type="SUPFAM" id="SSF55874">
    <property type="entry name" value="ATPase domain of HSP90 chaperone/DNA topoisomerase II/histidine kinase"/>
    <property type="match status" value="1"/>
</dbReference>
<dbReference type="SUPFAM" id="SSF51206">
    <property type="entry name" value="cAMP-binding domain-like"/>
    <property type="match status" value="1"/>
</dbReference>
<dbReference type="SMART" id="SM00387">
    <property type="entry name" value="HATPase_c"/>
    <property type="match status" value="1"/>
</dbReference>
<dbReference type="EMBL" id="CP101508">
    <property type="protein sequence ID" value="UTV26770.1"/>
    <property type="molecule type" value="Genomic_DNA"/>
</dbReference>
<dbReference type="PROSITE" id="PS50042">
    <property type="entry name" value="CNMP_BINDING_3"/>
    <property type="match status" value="1"/>
</dbReference>
<dbReference type="InterPro" id="IPR004358">
    <property type="entry name" value="Sig_transdc_His_kin-like_C"/>
</dbReference>
<dbReference type="PROSITE" id="PS50109">
    <property type="entry name" value="HIS_KIN"/>
    <property type="match status" value="1"/>
</dbReference>
<dbReference type="Gene3D" id="1.10.287.130">
    <property type="match status" value="1"/>
</dbReference>
<feature type="domain" description="Histidine kinase" evidence="4">
    <location>
        <begin position="297"/>
        <end position="441"/>
    </location>
</feature>
<evidence type="ECO:0000259" key="4">
    <source>
        <dbReference type="PROSITE" id="PS50109"/>
    </source>
</evidence>
<dbReference type="RefSeq" id="WP_255387980.1">
    <property type="nucleotide sequence ID" value="NZ_CP101508.1"/>
</dbReference>
<organism evidence="5 6">
    <name type="scientific">Photobacterium atrarenae</name>
    <dbReference type="NCBI Taxonomy" id="865757"/>
    <lineage>
        <taxon>Bacteria</taxon>
        <taxon>Pseudomonadati</taxon>
        <taxon>Pseudomonadota</taxon>
        <taxon>Gammaproteobacteria</taxon>
        <taxon>Vibrionales</taxon>
        <taxon>Vibrionaceae</taxon>
        <taxon>Photobacterium</taxon>
    </lineage>
</organism>
<dbReference type="Gene3D" id="3.30.565.10">
    <property type="entry name" value="Histidine kinase-like ATPase, C-terminal domain"/>
    <property type="match status" value="1"/>
</dbReference>
<reference evidence="5" key="1">
    <citation type="submission" date="2022-07" db="EMBL/GenBank/DDBJ databases">
        <title>Genome sequencing of Photobacterium atrarenae GJH2-4.</title>
        <authorList>
            <person name="Park S.-J."/>
        </authorList>
    </citation>
    <scope>NUCLEOTIDE SEQUENCE</scope>
    <source>
        <strain evidence="5">GJH2-4</strain>
    </source>
</reference>
<gene>
    <name evidence="5" type="ORF">NNL38_10420</name>
</gene>
<dbReference type="GO" id="GO:0005524">
    <property type="term" value="F:ATP binding"/>
    <property type="evidence" value="ECO:0007669"/>
    <property type="project" value="UniProtKB-KW"/>
</dbReference>
<evidence type="ECO:0000313" key="5">
    <source>
        <dbReference type="EMBL" id="UTV26770.1"/>
    </source>
</evidence>
<proteinExistence type="predicted"/>
<keyword evidence="5" id="KW-0547">Nucleotide-binding</keyword>
<protein>
    <recommendedName>
        <fullName evidence="2">histidine kinase</fullName>
        <ecNumber evidence="2">2.7.13.3</ecNumber>
    </recommendedName>
</protein>
<dbReference type="InterPro" id="IPR005467">
    <property type="entry name" value="His_kinase_dom"/>
</dbReference>
<keyword evidence="6" id="KW-1185">Reference proteome</keyword>
<evidence type="ECO:0000256" key="2">
    <source>
        <dbReference type="ARBA" id="ARBA00012438"/>
    </source>
</evidence>
<evidence type="ECO:0000313" key="6">
    <source>
        <dbReference type="Proteomes" id="UP001057998"/>
    </source>
</evidence>
<dbReference type="Pfam" id="PF02518">
    <property type="entry name" value="HATPase_c"/>
    <property type="match status" value="1"/>
</dbReference>
<dbReference type="InterPro" id="IPR003594">
    <property type="entry name" value="HATPase_dom"/>
</dbReference>
<evidence type="ECO:0000256" key="1">
    <source>
        <dbReference type="ARBA" id="ARBA00000085"/>
    </source>
</evidence>
<feature type="domain" description="Cyclic nucleotide-binding" evidence="3">
    <location>
        <begin position="24"/>
        <end position="100"/>
    </location>
</feature>
<comment type="catalytic activity">
    <reaction evidence="1">
        <text>ATP + protein L-histidine = ADP + protein N-phospho-L-histidine.</text>
        <dbReference type="EC" id="2.7.13.3"/>
    </reaction>
</comment>
<dbReference type="InterPro" id="IPR036890">
    <property type="entry name" value="HATPase_C_sf"/>
</dbReference>
<dbReference type="CDD" id="cd00038">
    <property type="entry name" value="CAP_ED"/>
    <property type="match status" value="1"/>
</dbReference>
<dbReference type="PRINTS" id="PR00344">
    <property type="entry name" value="BCTRLSENSOR"/>
</dbReference>
<dbReference type="InterPro" id="IPR018490">
    <property type="entry name" value="cNMP-bd_dom_sf"/>
</dbReference>
<accession>A0ABY5GDA6</accession>
<dbReference type="EC" id="2.7.13.3" evidence="2"/>
<dbReference type="PANTHER" id="PTHR43065:SF48">
    <property type="entry name" value="HISTIDINE KINASE"/>
    <property type="match status" value="1"/>
</dbReference>
<dbReference type="Gene3D" id="2.60.120.10">
    <property type="entry name" value="Jelly Rolls"/>
    <property type="match status" value="1"/>
</dbReference>
<dbReference type="PANTHER" id="PTHR43065">
    <property type="entry name" value="SENSOR HISTIDINE KINASE"/>
    <property type="match status" value="1"/>
</dbReference>
<dbReference type="Proteomes" id="UP001057998">
    <property type="component" value="Chromosome 1"/>
</dbReference>
<keyword evidence="5" id="KW-0067">ATP-binding</keyword>
<dbReference type="InterPro" id="IPR000595">
    <property type="entry name" value="cNMP-bd_dom"/>
</dbReference>
<sequence>MQQPTALQRIIQVYFNDPAKTLAVKSGTQVLRQGGYNDRLYWVKSGKLSGYMHDETGEQSARIFRAEPGMFFGVHSFFSRTLVASTTVIAEEDSELAWIDSTTGAVDVAQYGPLSEQFMPVMVHELAKRQVLAGQQAIAKEKALQKLYAAEQMTTLGQLAAGIAHELNNAIGVLSSKTDGMQGTVRQYLARHQPELSPFLASGLDQGQAATSSQVRQRARALQQQYALAREPARQLARAVPDGEVPVAWLTDLDESLAAWELGRDLHDMRLAAQHASSIVRSVKQLGGGDQARQPGVDINDTLHKSLSLLQSNLRRVSVVLRPAALPPLTASSTELVQVWVNIIKNACDAMAETRAPQLEIITRCSRRRVTVLISNNGPMIDEAIRHKVFHPNFTTKKGGLSFGLGLGLSIVQRIVHSYGGSIALKSEPDMTQFRIHLPIA</sequence>
<evidence type="ECO:0000259" key="3">
    <source>
        <dbReference type="PROSITE" id="PS50042"/>
    </source>
</evidence>